<feature type="region of interest" description="Disordered" evidence="1">
    <location>
        <begin position="1"/>
        <end position="23"/>
    </location>
</feature>
<gene>
    <name evidence="2" type="ORF">MNBD_GAMMA14-188</name>
</gene>
<reference evidence="2" key="1">
    <citation type="submission" date="2018-06" db="EMBL/GenBank/DDBJ databases">
        <authorList>
            <person name="Zhirakovskaya E."/>
        </authorList>
    </citation>
    <scope>NUCLEOTIDE SEQUENCE</scope>
</reference>
<evidence type="ECO:0000256" key="1">
    <source>
        <dbReference type="SAM" id="MobiDB-lite"/>
    </source>
</evidence>
<dbReference type="SUPFAM" id="SSF53335">
    <property type="entry name" value="S-adenosyl-L-methionine-dependent methyltransferases"/>
    <property type="match status" value="1"/>
</dbReference>
<name>A0A3B0YW17_9ZZZZ</name>
<dbReference type="AlphaFoldDB" id="A0A3B0YW17"/>
<dbReference type="PANTHER" id="PTHR37211:SF1">
    <property type="entry name" value="EXPRESSED PROTEIN"/>
    <property type="match status" value="1"/>
</dbReference>
<evidence type="ECO:0000313" key="2">
    <source>
        <dbReference type="EMBL" id="VAW78449.1"/>
    </source>
</evidence>
<evidence type="ECO:0008006" key="3">
    <source>
        <dbReference type="Google" id="ProtNLM"/>
    </source>
</evidence>
<dbReference type="InterPro" id="IPR029063">
    <property type="entry name" value="SAM-dependent_MTases_sf"/>
</dbReference>
<organism evidence="2">
    <name type="scientific">hydrothermal vent metagenome</name>
    <dbReference type="NCBI Taxonomy" id="652676"/>
    <lineage>
        <taxon>unclassified sequences</taxon>
        <taxon>metagenomes</taxon>
        <taxon>ecological metagenomes</taxon>
    </lineage>
</organism>
<sequence length="285" mass="33041">MGIKKTRHKKSGKSSKAQKTTKLRKADTEDKYVLYEKSVQATDFEYEFVDTNFKRIRGRTAKRLREDFCGTAKMGCEWVRGRPDNQAVGVDFDPEVLEWSRGHHIADLEPEQRARITLLQNDVRSVKTDPVDIVLAMNFSWQIFEERKVLVDYFASVRDSLVDDGILFMDSFGGYEAYQEIEEKTKHKGFNYIWEQESYDPVTGHMVCNIHFTFSDGSKMNQAFHYEWRLYGLPELKEMLLDAGFSRVTIYLQGWDEDDEPDGDFVPAEHGDADPGWIAMISAEK</sequence>
<dbReference type="Gene3D" id="3.40.50.150">
    <property type="entry name" value="Vaccinia Virus protein VP39"/>
    <property type="match status" value="1"/>
</dbReference>
<proteinExistence type="predicted"/>
<accession>A0A3B0YW17</accession>
<dbReference type="PANTHER" id="PTHR37211">
    <property type="entry name" value="EXPRESSED PROTEIN"/>
    <property type="match status" value="1"/>
</dbReference>
<dbReference type="CDD" id="cd02440">
    <property type="entry name" value="AdoMet_MTases"/>
    <property type="match status" value="1"/>
</dbReference>
<dbReference type="Gene3D" id="2.20.25.110">
    <property type="entry name" value="S-adenosyl-L-methionine-dependent methyltransferases"/>
    <property type="match status" value="1"/>
</dbReference>
<feature type="compositionally biased region" description="Basic residues" evidence="1">
    <location>
        <begin position="1"/>
        <end position="13"/>
    </location>
</feature>
<dbReference type="EMBL" id="UOFM01000263">
    <property type="protein sequence ID" value="VAW78449.1"/>
    <property type="molecule type" value="Genomic_DNA"/>
</dbReference>
<protein>
    <recommendedName>
        <fullName evidence="3">Methyltransferase type 11 domain-containing protein</fullName>
    </recommendedName>
</protein>